<evidence type="ECO:0000313" key="1">
    <source>
        <dbReference type="EMBL" id="OKS88444.1"/>
    </source>
</evidence>
<dbReference type="EMBL" id="MPPL01000001">
    <property type="protein sequence ID" value="OKS88444.1"/>
    <property type="molecule type" value="Genomic_DNA"/>
</dbReference>
<sequence>MQFNVFHIDKKLKLADAVDAAFSFHVFANDLKRRVATEQTIKAEFYKLLLNKIAEHPELQYPIAVEDAAKYKQVLETIYAVLSPPIVDEANFYWGIGMPIPGDVVYGTDAFVQFITDYNADPKTIINQGANAFNKRLELYIYRLVLEKLYHISSDVNTDTIYQKEGNADGLEKYFSIHMDTSFVEVTAKQTLPELKADLIEEYLQAGIGAEALAEVIPLSMFRIEGFAIITIEDITADQSIENIRLALVNDTANQNDLFEQVTHALQTLTGNSSVEFGLLPFLKVNGKLVYDTEECFTSVLVKAYADQHVSEETYGALTQAYIKNPKALFYNEIYDDKARENIYLQSLKKAGIISYGVMPVYHNRKLAGVMEIYSKKDIIHYEKLLSKLEAAVPLLSQLLNNSIVQFNERIEDIIKDKFTTLQQSVEWKFNEVAWNYIRQRRDNPEDVEIKTISFKNVTPHYGAIDIRSSTAKRNIALQQDLSTLLNKLSDIFKVFSKIAGLSVEEELIKQCEAWLIRIGKQITDSDELNIKEFLEIRIYPVLDQIKVEFPETKPLIDAYFEATNELTGEGFAGRRELEESMTMINTALNNYFERAQGKLQQIYPCYFEKFRTDGVEYDIYTGQSLAPDQPFDPDHLGAFRRWQLKSMIKIAQITGKLTGLMKCKLETTQLIFVHSAPIDICFRKDERRFDVEGAYNIRYEVIKKRIDKVLIKDTDERLTQPGTIALIYSSDSEADEFMPYIKEFQDEKMLSGIVEHHNLEELQGVTGLKALRLNVETHTN</sequence>
<evidence type="ECO:0000313" key="2">
    <source>
        <dbReference type="Proteomes" id="UP000186720"/>
    </source>
</evidence>
<dbReference type="STRING" id="1302689.RG47T_3911"/>
<reference evidence="1 2" key="1">
    <citation type="submission" date="2016-11" db="EMBL/GenBank/DDBJ databases">
        <title>Whole Genome Sequencing of Mucilaginibacter polytrichastri RG4-7(T) isolated from the moss sample.</title>
        <authorList>
            <person name="Li Y."/>
        </authorList>
    </citation>
    <scope>NUCLEOTIDE SEQUENCE [LARGE SCALE GENOMIC DNA]</scope>
    <source>
        <strain evidence="1 2">RG4-7</strain>
    </source>
</reference>
<evidence type="ECO:0008006" key="3">
    <source>
        <dbReference type="Google" id="ProtNLM"/>
    </source>
</evidence>
<dbReference type="RefSeq" id="WP_074491020.1">
    <property type="nucleotide sequence ID" value="NZ_FPAM01000012.1"/>
</dbReference>
<name>A0A1Q6A347_9SPHI</name>
<keyword evidence="2" id="KW-1185">Reference proteome</keyword>
<gene>
    <name evidence="1" type="ORF">RG47T_3911</name>
</gene>
<dbReference type="Proteomes" id="UP000186720">
    <property type="component" value="Unassembled WGS sequence"/>
</dbReference>
<dbReference type="OrthoDB" id="627374at2"/>
<proteinExistence type="predicted"/>
<dbReference type="AlphaFoldDB" id="A0A1Q6A347"/>
<protein>
    <recommendedName>
        <fullName evidence="3">GAF domain-containing protein</fullName>
    </recommendedName>
</protein>
<organism evidence="1 2">
    <name type="scientific">Mucilaginibacter polytrichastri</name>
    <dbReference type="NCBI Taxonomy" id="1302689"/>
    <lineage>
        <taxon>Bacteria</taxon>
        <taxon>Pseudomonadati</taxon>
        <taxon>Bacteroidota</taxon>
        <taxon>Sphingobacteriia</taxon>
        <taxon>Sphingobacteriales</taxon>
        <taxon>Sphingobacteriaceae</taxon>
        <taxon>Mucilaginibacter</taxon>
    </lineage>
</organism>
<comment type="caution">
    <text evidence="1">The sequence shown here is derived from an EMBL/GenBank/DDBJ whole genome shotgun (WGS) entry which is preliminary data.</text>
</comment>
<accession>A0A1Q6A347</accession>